<dbReference type="InterPro" id="IPR017695">
    <property type="entry name" value="Se-dep_Mo_hydrolase_YqeB"/>
</dbReference>
<proteinExistence type="predicted"/>
<keyword evidence="2" id="KW-1185">Reference proteome</keyword>
<dbReference type="KEGG" id="uam:UABAM_02489"/>
<organism evidence="1 2">
    <name type="scientific">Uabimicrobium amorphum</name>
    <dbReference type="NCBI Taxonomy" id="2596890"/>
    <lineage>
        <taxon>Bacteria</taxon>
        <taxon>Pseudomonadati</taxon>
        <taxon>Planctomycetota</taxon>
        <taxon>Candidatus Uabimicrobiia</taxon>
        <taxon>Candidatus Uabimicrobiales</taxon>
        <taxon>Candidatus Uabimicrobiaceae</taxon>
        <taxon>Candidatus Uabimicrobium</taxon>
    </lineage>
</organism>
<sequence>MQNSMTNNLIVVKGAGEMASAIAHRLMMCHFPVVMTEVENPSVIRRTVSFAQAIFHNKYCLQNICAEKVAKENISEILRLVTQKIIPVVVDPTATIIRSLKPAVVIDAIIAKRNTGTAIHDAPLVIGVGPGFTARQDVHFVIESNRGHHLARIICNGKAEENTSTPGNIAGMTNERLLRAPVDGEFVAHTFIGAPIKSGELFGKIGEHTIKAKISGVVRGIIADGHFCKVRTKIGDIDPRGEIEYCFCMSEKARNISGAILEVVVRHLYTIRNL</sequence>
<dbReference type="OrthoDB" id="9815497at2"/>
<accession>A0A5S9ILK9</accession>
<dbReference type="Proteomes" id="UP000326354">
    <property type="component" value="Chromosome"/>
</dbReference>
<gene>
    <name evidence="1" type="ORF">UABAM_02489</name>
</gene>
<evidence type="ECO:0000313" key="1">
    <source>
        <dbReference type="EMBL" id="BBM84133.1"/>
    </source>
</evidence>
<evidence type="ECO:0000313" key="2">
    <source>
        <dbReference type="Proteomes" id="UP000326354"/>
    </source>
</evidence>
<name>A0A5S9ILK9_UABAM</name>
<dbReference type="EMBL" id="AP019860">
    <property type="protein sequence ID" value="BBM84133.1"/>
    <property type="molecule type" value="Genomic_DNA"/>
</dbReference>
<reference evidence="1 2" key="1">
    <citation type="submission" date="2019-08" db="EMBL/GenBank/DDBJ databases">
        <title>Complete genome sequence of Candidatus Uab amorphum.</title>
        <authorList>
            <person name="Shiratori T."/>
            <person name="Suzuki S."/>
            <person name="Kakizawa Y."/>
            <person name="Ishida K."/>
        </authorList>
    </citation>
    <scope>NUCLEOTIDE SEQUENCE [LARGE SCALE GENOMIC DNA]</scope>
    <source>
        <strain evidence="1 2">SRT547</strain>
    </source>
</reference>
<dbReference type="NCBIfam" id="TIGR03309">
    <property type="entry name" value="matur_yqeB"/>
    <property type="match status" value="1"/>
</dbReference>
<protein>
    <submittedName>
        <fullName evidence="1">Molybdenum hydroxylase</fullName>
    </submittedName>
</protein>
<dbReference type="AlphaFoldDB" id="A0A5S9ILK9"/>